<keyword evidence="2" id="KW-1185">Reference proteome</keyword>
<sequence length="70" mass="8174">MALERFKATVSGLLDEIQRHPENKAMLQEQLRRTLAEYEALGLPLPENYVRLSRRLEDEDADDFFDNVPV</sequence>
<protein>
    <submittedName>
        <fullName evidence="1">Uncharacterized protein</fullName>
    </submittedName>
</protein>
<dbReference type="RefSeq" id="WP_275633534.1">
    <property type="nucleotide sequence ID" value="NZ_JARGYD010000005.1"/>
</dbReference>
<gene>
    <name evidence="1" type="ORF">ACFOGP_08510</name>
</gene>
<reference evidence="2" key="1">
    <citation type="journal article" date="2019" name="Int. J. Syst. Evol. Microbiol.">
        <title>The Global Catalogue of Microorganisms (GCM) 10K type strain sequencing project: providing services to taxonomists for standard genome sequencing and annotation.</title>
        <authorList>
            <consortium name="The Broad Institute Genomics Platform"/>
            <consortium name="The Broad Institute Genome Sequencing Center for Infectious Disease"/>
            <person name="Wu L."/>
            <person name="Ma J."/>
        </authorList>
    </citation>
    <scope>NUCLEOTIDE SEQUENCE [LARGE SCALE GENOMIC DNA]</scope>
    <source>
        <strain evidence="2">KCTC 52366</strain>
    </source>
</reference>
<evidence type="ECO:0000313" key="1">
    <source>
        <dbReference type="EMBL" id="MFC3142749.1"/>
    </source>
</evidence>
<accession>A0ABV7GRD3</accession>
<comment type="caution">
    <text evidence="1">The sequence shown here is derived from an EMBL/GenBank/DDBJ whole genome shotgun (WGS) entry which is preliminary data.</text>
</comment>
<proteinExistence type="predicted"/>
<dbReference type="Proteomes" id="UP001595632">
    <property type="component" value="Unassembled WGS sequence"/>
</dbReference>
<name>A0ABV7GRD3_9RHOB</name>
<organism evidence="1 2">
    <name type="scientific">Psychromarinibacter halotolerans</name>
    <dbReference type="NCBI Taxonomy" id="1775175"/>
    <lineage>
        <taxon>Bacteria</taxon>
        <taxon>Pseudomonadati</taxon>
        <taxon>Pseudomonadota</taxon>
        <taxon>Alphaproteobacteria</taxon>
        <taxon>Rhodobacterales</taxon>
        <taxon>Paracoccaceae</taxon>
        <taxon>Psychromarinibacter</taxon>
    </lineage>
</organism>
<evidence type="ECO:0000313" key="2">
    <source>
        <dbReference type="Proteomes" id="UP001595632"/>
    </source>
</evidence>
<dbReference type="EMBL" id="JBHRTB010000010">
    <property type="protein sequence ID" value="MFC3142749.1"/>
    <property type="molecule type" value="Genomic_DNA"/>
</dbReference>